<evidence type="ECO:0000259" key="3">
    <source>
        <dbReference type="Pfam" id="PF18741"/>
    </source>
</evidence>
<comment type="caution">
    <text evidence="4">The sequence shown here is derived from an EMBL/GenBank/DDBJ whole genome shotgun (WGS) entry which is preliminary data.</text>
</comment>
<dbReference type="InterPro" id="IPR041679">
    <property type="entry name" value="DNA2/NAM7-like_C"/>
</dbReference>
<dbReference type="InterPro" id="IPR041677">
    <property type="entry name" value="DNA2/NAM7_AAA_11"/>
</dbReference>
<protein>
    <recommendedName>
        <fullName evidence="6">DNA helicase</fullName>
    </recommendedName>
</protein>
<sequence length="1921" mass="206249">MELTVVIDAVPVLSYAAAHNRLPVINGITIANPGDARPGAVLRVGARSALGVLSVPFERLIDLGAADTVRLTDVPLVLDAAAMLSVEERRPASITAVIEHDGVEIASSRVEVDLLAAHQWVRNPPNLSLELLAAYVQPNHPAIARLLAAASDRLEATTGSGSLQGYQAGEERVDEIVRAVFESMQAVGVRYSEPPASWGDDGQKVRTPGEVLDGRVGTCLDTTLVMAAALEQAGINPLLWLVDGHAFLGYWRTESHSGVAATTEYMDAVNLVDLGSIGLVETTMVTDAGATFEAARRRPVVEHTQGRPEHILGITDVAAARRSTVFPLPARTNNPDGTVTVTMYQPAAAAQREYEEYERLAAESPERATVPYRVAQWKNALLDLSLRNRLINFSDAARLTLAVPDSDVAFLEDLVTDGKPISLKPSDDLAAIQQQRGIRFGRDLPEEERTELLRDKREVFSDITTAAYTAKLRALAYKAKTIEEETGANNLYLAFGTLVWNLNGKDLRSPLVLVPVKIDPGRGGRYRISQDESGTSTPNYCLLEKLKQSFGLEIPGLAEPEEDAAGIDLAAAFQATRLAIAEAGLPFRVESTIDLSILQFAKFRLWKDLDENWEEFAKNPLVRHLIESPTEEFVDPVAGQPDLDLDGLGALSPIPADASQLGAIAAAVSDQTFVLEGPPGTGKSQTITNLLVRAIAEGKKVLFVAEKRAALQVVQRRLDEVGLGAFTLDLHDKGSRPLAVRAQIKDALQHRVTADRDGIQAARDTLDGSRRSLARYATRLHEKNAAGLSLYSARTRLLAADPLTPTMDVPDAIVTAAPSDSLRALFRLLPDVADNARPAPNHPWSLVDSAVGVDGAPVDQARLLAALAAVDESVAALPTTGLLAAPLDRATSLEGLRAIAGVVAAPTVPLAALDGSLDPAWSSSAARAHEQLDAVLQSYRTTLGGVAPGILSLDLTALHTAAVAADESGFFGRKKRRLAVRAPIEPFVSADELPKPRDLTAFALRLAQLQQQAVAVRAAYGAVSGLEQPSDWNPLVEADSTRLRGLSGWITWLGQVLPASDESGARAYYAQRAVPEPAGPVTAVVDALVAVDAALTPDAVETWSDGRPLLPLWRATAPGRAVSTTGHTTLANWIALIDYVEPLHPAGLGDARRDILTGVLPPENAIASFEKGVATASLRERAASTTLDAFDAAAHGSAVDRFTDSSERTRQLLVTDIPADLLERRTFDIAGTTGQIGELKRQLDRQRGGLGVRSLLEKFGPLISELTPCTLMSPESVARFFGATADLFDIVVFDEASQIRVADAIGAMGRGRSVVIVGDSKQMPPTSFAEITVDVDDTDRGDGQFVQDEESILSECVSAQVPSRALTWHYRSQDESLISFSNEHYYGNLSSFPSPLHGSSDNGIAGHGISLVRVDGKFLRSGAGKALRTNPVEAEAIVAEIERRFAGSPVLLPSLGVVTFNAQQRALIESLLRDAGDPRIVEALDDTAEGIFVKNLENVQGDERDTILFSTAFSANEKGTLPLNFGPVGQAGGERRLNVAITRARRQVVLFSSFDPGDLRAEETTSIGLKHLKLYLELAAAGSPTASAKFGENSVDRHREEIAGALRDRGLVVTTDVGLSDFRIDLSIAAPDDPTQPLVAVLLDNEAWARRATVADRDGLPDSVLRHLMKWPGVSRVWMPDWLENRADVVDRLVAQTDEARENLLLSEVAVEVEAAPVVIEAAPTIPQTVPDDDVFVPWVPRVAGTVEVLDRLPDPDAAAQVTGVIREIVETEGPVNIVRLAKLTASAFELDRVVQARVLPIVECVPNELRVAGDTGYAWPPRVVPSEWDRARRTPADVDRDIEHVHPRELVNAMVAIAITSAGLYEDELRRETSRFFGYARVTPKVAAVLDAAIARAEAEGRLEHTPAGLIAATEADAEG</sequence>
<reference evidence="4 5" key="1">
    <citation type="submission" date="2020-08" db="EMBL/GenBank/DDBJ databases">
        <title>Sequencing the genomes of 1000 actinobacteria strains.</title>
        <authorList>
            <person name="Klenk H.-P."/>
        </authorList>
    </citation>
    <scope>NUCLEOTIDE SEQUENCE [LARGE SCALE GENOMIC DNA]</scope>
    <source>
        <strain evidence="4 5">DSM 105784</strain>
    </source>
</reference>
<evidence type="ECO:0000259" key="2">
    <source>
        <dbReference type="Pfam" id="PF13087"/>
    </source>
</evidence>
<dbReference type="RefSeq" id="WP_184235153.1">
    <property type="nucleotide sequence ID" value="NZ_JACHMJ010000001.1"/>
</dbReference>
<dbReference type="Gene3D" id="3.10.620.30">
    <property type="match status" value="1"/>
</dbReference>
<evidence type="ECO:0000259" key="1">
    <source>
        <dbReference type="Pfam" id="PF13086"/>
    </source>
</evidence>
<dbReference type="PANTHER" id="PTHR10887:SF495">
    <property type="entry name" value="HELICASE SENATAXIN ISOFORM X1-RELATED"/>
    <property type="match status" value="1"/>
</dbReference>
<dbReference type="GO" id="GO:0004386">
    <property type="term" value="F:helicase activity"/>
    <property type="evidence" value="ECO:0007669"/>
    <property type="project" value="InterPro"/>
</dbReference>
<evidence type="ECO:0000313" key="4">
    <source>
        <dbReference type="EMBL" id="MBB5843060.1"/>
    </source>
</evidence>
<dbReference type="Proteomes" id="UP000536685">
    <property type="component" value="Unassembled WGS sequence"/>
</dbReference>
<dbReference type="InterPro" id="IPR045055">
    <property type="entry name" value="DNA2/NAM7-like"/>
</dbReference>
<proteinExistence type="predicted"/>
<organism evidence="4 5">
    <name type="scientific">Conyzicola lurida</name>
    <dbReference type="NCBI Taxonomy" id="1172621"/>
    <lineage>
        <taxon>Bacteria</taxon>
        <taxon>Bacillati</taxon>
        <taxon>Actinomycetota</taxon>
        <taxon>Actinomycetes</taxon>
        <taxon>Micrococcales</taxon>
        <taxon>Microbacteriaceae</taxon>
        <taxon>Conyzicola</taxon>
    </lineage>
</organism>
<name>A0A841AGV5_9MICO</name>
<feature type="domain" description="DNA2/NAM7 helicase helicase" evidence="1">
    <location>
        <begin position="657"/>
        <end position="740"/>
    </location>
</feature>
<dbReference type="Pfam" id="PF13087">
    <property type="entry name" value="AAA_12"/>
    <property type="match status" value="1"/>
</dbReference>
<dbReference type="Pfam" id="PF13195">
    <property type="entry name" value="DUF4011"/>
    <property type="match status" value="1"/>
</dbReference>
<dbReference type="CDD" id="cd18808">
    <property type="entry name" value="SF1_C_Upf1"/>
    <property type="match status" value="1"/>
</dbReference>
<dbReference type="InterPro" id="IPR025103">
    <property type="entry name" value="DUF4011"/>
</dbReference>
<feature type="domain" description="Restriction endonuclease type II-like" evidence="3">
    <location>
        <begin position="1600"/>
        <end position="1695"/>
    </location>
</feature>
<dbReference type="EMBL" id="JACHMJ010000001">
    <property type="protein sequence ID" value="MBB5843060.1"/>
    <property type="molecule type" value="Genomic_DNA"/>
</dbReference>
<evidence type="ECO:0000313" key="5">
    <source>
        <dbReference type="Proteomes" id="UP000536685"/>
    </source>
</evidence>
<dbReference type="Pfam" id="PF18741">
    <property type="entry name" value="MTES_1575"/>
    <property type="match status" value="1"/>
</dbReference>
<feature type="domain" description="DNA2/NAM7 helicase-like C-terminal" evidence="2">
    <location>
        <begin position="1350"/>
        <end position="1552"/>
    </location>
</feature>
<evidence type="ECO:0008006" key="6">
    <source>
        <dbReference type="Google" id="ProtNLM"/>
    </source>
</evidence>
<dbReference type="Pfam" id="PF13086">
    <property type="entry name" value="AAA_11"/>
    <property type="match status" value="2"/>
</dbReference>
<keyword evidence="5" id="KW-1185">Reference proteome</keyword>
<dbReference type="Gene3D" id="3.40.50.300">
    <property type="entry name" value="P-loop containing nucleotide triphosphate hydrolases"/>
    <property type="match status" value="3"/>
</dbReference>
<gene>
    <name evidence="4" type="ORF">HD599_001383</name>
</gene>
<dbReference type="PANTHER" id="PTHR10887">
    <property type="entry name" value="DNA2/NAM7 HELICASE FAMILY"/>
    <property type="match status" value="1"/>
</dbReference>
<dbReference type="InterPro" id="IPR027417">
    <property type="entry name" value="P-loop_NTPase"/>
</dbReference>
<dbReference type="InterPro" id="IPR049468">
    <property type="entry name" value="Restrct_endonuc-II-like_dom"/>
</dbReference>
<dbReference type="InterPro" id="IPR047187">
    <property type="entry name" value="SF1_C_Upf1"/>
</dbReference>
<dbReference type="SUPFAM" id="SSF52540">
    <property type="entry name" value="P-loop containing nucleoside triphosphate hydrolases"/>
    <property type="match status" value="1"/>
</dbReference>
<feature type="domain" description="DNA2/NAM7 helicase helicase" evidence="1">
    <location>
        <begin position="1280"/>
        <end position="1328"/>
    </location>
</feature>
<accession>A0A841AGV5</accession>